<dbReference type="PANTHER" id="PTHR44329:SF84">
    <property type="entry name" value="PROTEIN KINASE LIKE PROTEIN"/>
    <property type="match status" value="1"/>
</dbReference>
<evidence type="ECO:0000259" key="2">
    <source>
        <dbReference type="Pfam" id="PF24093"/>
    </source>
</evidence>
<feature type="domain" description="DUF7377" evidence="2">
    <location>
        <begin position="118"/>
        <end position="211"/>
    </location>
</feature>
<dbReference type="Pfam" id="PF24093">
    <property type="entry name" value="DUF7377"/>
    <property type="match status" value="1"/>
</dbReference>
<dbReference type="PANTHER" id="PTHR44329">
    <property type="entry name" value="SERINE/THREONINE-PROTEIN KINASE TNNI3K-RELATED"/>
    <property type="match status" value="1"/>
</dbReference>
<sequence>MAASLECWSSRATTDDDMVEQVLMRSNDRSEDTSSSSSAASAKNKRFQRLSRNVSEAIASLKNSLNLDTSSPRDQSLTVSPVPSASSKAEACRKVHYDSLPLRFPSLALHVLCSYSGLEQASGDDQPAMFIRQTSDDEVHGSMFKLTFACNSSFSWSAMSGALDTASICCKKIHVFEKQGFTLGIILFLVQNSQDKFFKSHIENALKSALRKPKTTYVKLPFGLCGCQEASTKGRDFGEIEENPIEQIQRSGIENPNTKIQFLMPLPSSSFVVLIAPNTFKGVYKGKRVGIESSKDVTRGILMKTNGLCIVTKLMEGGSVHDLMLKNKKLQIKDIMRIATDVAGVKFLNDHVTACKGLSEAMEYETDAITSFPPLAQLHKTYLLMLIITNNHHAQSTPSISVLKIIAGDPENVTETWMSNSYSFGMVIWEMVAGEAAFSACSPVQAAVGIAACGLRPDIPRDGNGRFRAGD</sequence>
<accession>A0A6A2Z1L7</accession>
<evidence type="ECO:0000313" key="3">
    <source>
        <dbReference type="EMBL" id="KAE8685433.1"/>
    </source>
</evidence>
<evidence type="ECO:0000256" key="1">
    <source>
        <dbReference type="SAM" id="MobiDB-lite"/>
    </source>
</evidence>
<name>A0A6A2Z1L7_HIBSY</name>
<evidence type="ECO:0000313" key="4">
    <source>
        <dbReference type="Proteomes" id="UP000436088"/>
    </source>
</evidence>
<dbReference type="EMBL" id="VEPZ02001232">
    <property type="protein sequence ID" value="KAE8685433.1"/>
    <property type="molecule type" value="Genomic_DNA"/>
</dbReference>
<reference evidence="3" key="1">
    <citation type="submission" date="2019-09" db="EMBL/GenBank/DDBJ databases">
        <title>Draft genome information of white flower Hibiscus syriacus.</title>
        <authorList>
            <person name="Kim Y.-M."/>
        </authorList>
    </citation>
    <scope>NUCLEOTIDE SEQUENCE [LARGE SCALE GENOMIC DNA]</scope>
    <source>
        <strain evidence="3">YM2019G1</strain>
    </source>
</reference>
<dbReference type="AlphaFoldDB" id="A0A6A2Z1L7"/>
<dbReference type="InterPro" id="IPR051681">
    <property type="entry name" value="Ser/Thr_Kinases-Pseudokinases"/>
</dbReference>
<keyword evidence="4" id="KW-1185">Reference proteome</keyword>
<comment type="caution">
    <text evidence="3">The sequence shown here is derived from an EMBL/GenBank/DDBJ whole genome shotgun (WGS) entry which is preliminary data.</text>
</comment>
<gene>
    <name evidence="3" type="ORF">F3Y22_tig00111098pilonHSYRG00134</name>
</gene>
<feature type="region of interest" description="Disordered" evidence="1">
    <location>
        <begin position="24"/>
        <end position="48"/>
    </location>
</feature>
<organism evidence="3 4">
    <name type="scientific">Hibiscus syriacus</name>
    <name type="common">Rose of Sharon</name>
    <dbReference type="NCBI Taxonomy" id="106335"/>
    <lineage>
        <taxon>Eukaryota</taxon>
        <taxon>Viridiplantae</taxon>
        <taxon>Streptophyta</taxon>
        <taxon>Embryophyta</taxon>
        <taxon>Tracheophyta</taxon>
        <taxon>Spermatophyta</taxon>
        <taxon>Magnoliopsida</taxon>
        <taxon>eudicotyledons</taxon>
        <taxon>Gunneridae</taxon>
        <taxon>Pentapetalae</taxon>
        <taxon>rosids</taxon>
        <taxon>malvids</taxon>
        <taxon>Malvales</taxon>
        <taxon>Malvaceae</taxon>
        <taxon>Malvoideae</taxon>
        <taxon>Hibiscus</taxon>
    </lineage>
</organism>
<dbReference type="SUPFAM" id="SSF56112">
    <property type="entry name" value="Protein kinase-like (PK-like)"/>
    <property type="match status" value="1"/>
</dbReference>
<dbReference type="Proteomes" id="UP000436088">
    <property type="component" value="Unassembled WGS sequence"/>
</dbReference>
<dbReference type="InterPro" id="IPR011009">
    <property type="entry name" value="Kinase-like_dom_sf"/>
</dbReference>
<proteinExistence type="predicted"/>
<dbReference type="InterPro" id="IPR055801">
    <property type="entry name" value="DUF7377"/>
</dbReference>
<protein>
    <submittedName>
        <fullName evidence="3">Detected protein of confused Function</fullName>
    </submittedName>
</protein>
<dbReference type="GO" id="GO:0004674">
    <property type="term" value="F:protein serine/threonine kinase activity"/>
    <property type="evidence" value="ECO:0007669"/>
    <property type="project" value="TreeGrafter"/>
</dbReference>